<dbReference type="SUPFAM" id="SSF54523">
    <property type="entry name" value="Pili subunits"/>
    <property type="match status" value="1"/>
</dbReference>
<evidence type="ECO:0000256" key="1">
    <source>
        <dbReference type="SAM" id="MobiDB-lite"/>
    </source>
</evidence>
<dbReference type="InterPro" id="IPR045584">
    <property type="entry name" value="Pilin-like"/>
</dbReference>
<keyword evidence="3" id="KW-1185">Reference proteome</keyword>
<dbReference type="Proteomes" id="UP000503264">
    <property type="component" value="Chromosome"/>
</dbReference>
<accession>A0A6G5QJ97</accession>
<dbReference type="InterPro" id="IPR012902">
    <property type="entry name" value="N_methyl_site"/>
</dbReference>
<gene>
    <name evidence="2" type="ORF">CMUC_1943</name>
</gene>
<feature type="region of interest" description="Disordered" evidence="1">
    <location>
        <begin position="80"/>
        <end position="108"/>
    </location>
</feature>
<organism evidence="2 3">
    <name type="scientific">Campylobacter mucosalis CCUG 21559</name>
    <dbReference type="NCBI Taxonomy" id="1032067"/>
    <lineage>
        <taxon>Bacteria</taxon>
        <taxon>Pseudomonadati</taxon>
        <taxon>Campylobacterota</taxon>
        <taxon>Epsilonproteobacteria</taxon>
        <taxon>Campylobacterales</taxon>
        <taxon>Campylobacteraceae</taxon>
        <taxon>Campylobacter</taxon>
    </lineage>
</organism>
<sequence>MRRGFTMIELIFVIVILGILAVVAVPRLAAVRDDAEVAKVANNLTTLIKDIKSYYLLQGSLADNFSGMTDVKLELASNNQAGAGGSDRASNPSNAPQPSRGSAQSTTLEAEMSAAGKKCLKLTLNNINITTLKPATLKVEAGTDATDPLCVKILASAVVKNITESSFSYIGKDGNPTPVTSEVLISGLGIRQ</sequence>
<dbReference type="EMBL" id="CP012542">
    <property type="protein sequence ID" value="QCD45684.1"/>
    <property type="molecule type" value="Genomic_DNA"/>
</dbReference>
<dbReference type="AlphaFoldDB" id="A0A6G5QJ97"/>
<protein>
    <submittedName>
        <fullName evidence="2">Putative type II secretion system protein</fullName>
    </submittedName>
</protein>
<reference evidence="2 3" key="1">
    <citation type="submission" date="2016-07" db="EMBL/GenBank/DDBJ databases">
        <title>Comparative genomics of the Campylobacter concisus group.</title>
        <authorList>
            <person name="Miller W.G."/>
            <person name="Yee E."/>
            <person name="Chapman M.H."/>
            <person name="Huynh S."/>
            <person name="Bono J.L."/>
            <person name="On S.L.W."/>
            <person name="StLeger J."/>
            <person name="Foster G."/>
            <person name="Parker C.T."/>
        </authorList>
    </citation>
    <scope>NUCLEOTIDE SEQUENCE [LARGE SCALE GENOMIC DNA]</scope>
    <source>
        <strain evidence="2 3">CCUG 21559</strain>
    </source>
</reference>
<dbReference type="NCBIfam" id="TIGR02532">
    <property type="entry name" value="IV_pilin_GFxxxE"/>
    <property type="match status" value="1"/>
</dbReference>
<proteinExistence type="predicted"/>
<evidence type="ECO:0000313" key="2">
    <source>
        <dbReference type="EMBL" id="QCD45684.1"/>
    </source>
</evidence>
<dbReference type="Pfam" id="PF07963">
    <property type="entry name" value="N_methyl"/>
    <property type="match status" value="1"/>
</dbReference>
<dbReference type="Gene3D" id="3.30.700.10">
    <property type="entry name" value="Glycoprotein, Type 4 Pilin"/>
    <property type="match status" value="1"/>
</dbReference>
<feature type="compositionally biased region" description="Polar residues" evidence="1">
    <location>
        <begin position="88"/>
        <end position="108"/>
    </location>
</feature>
<dbReference type="PANTHER" id="PTHR30093">
    <property type="entry name" value="GENERAL SECRETION PATHWAY PROTEIN G"/>
    <property type="match status" value="1"/>
</dbReference>
<dbReference type="RefSeq" id="WP_082198682.1">
    <property type="nucleotide sequence ID" value="NZ_CP012542.1"/>
</dbReference>
<name>A0A6G5QJ97_9BACT</name>
<evidence type="ECO:0000313" key="3">
    <source>
        <dbReference type="Proteomes" id="UP000503264"/>
    </source>
</evidence>